<evidence type="ECO:0000313" key="6">
    <source>
        <dbReference type="Proteomes" id="UP000076770"/>
    </source>
</evidence>
<dbReference type="GO" id="GO:0005737">
    <property type="term" value="C:cytoplasm"/>
    <property type="evidence" value="ECO:0007669"/>
    <property type="project" value="TreeGrafter"/>
</dbReference>
<proteinExistence type="inferred from homology"/>
<dbReference type="InterPro" id="IPR002830">
    <property type="entry name" value="UbiD"/>
</dbReference>
<protein>
    <recommendedName>
        <fullName evidence="7">UbiD family decarboxylase</fullName>
    </recommendedName>
</protein>
<dbReference type="Gene3D" id="3.40.1670.10">
    <property type="entry name" value="UbiD C-terminal domain-like"/>
    <property type="match status" value="1"/>
</dbReference>
<organism evidence="5 6">
    <name type="scientific">Saccharolobus solfataricus</name>
    <name type="common">Sulfolobus solfataricus</name>
    <dbReference type="NCBI Taxonomy" id="2287"/>
    <lineage>
        <taxon>Archaea</taxon>
        <taxon>Thermoproteota</taxon>
        <taxon>Thermoprotei</taxon>
        <taxon>Sulfolobales</taxon>
        <taxon>Sulfolobaceae</taxon>
        <taxon>Saccharolobus</taxon>
    </lineage>
</organism>
<gene>
    <name evidence="5" type="ORF">SSOP1_0918</name>
</gene>
<dbReference type="SUPFAM" id="SSF143968">
    <property type="entry name" value="UbiD C-terminal domain-like"/>
    <property type="match status" value="1"/>
</dbReference>
<dbReference type="InterPro" id="IPR049381">
    <property type="entry name" value="UbiD-like_C"/>
</dbReference>
<evidence type="ECO:0000259" key="2">
    <source>
        <dbReference type="Pfam" id="PF01977"/>
    </source>
</evidence>
<evidence type="ECO:0000313" key="5">
    <source>
        <dbReference type="EMBL" id="SAI84472.1"/>
    </source>
</evidence>
<dbReference type="PANTHER" id="PTHR30108">
    <property type="entry name" value="3-OCTAPRENYL-4-HYDROXYBENZOATE CARBOXY-LYASE-RELATED"/>
    <property type="match status" value="1"/>
</dbReference>
<dbReference type="Proteomes" id="UP000076770">
    <property type="component" value="Chromosome i"/>
</dbReference>
<dbReference type="PANTHER" id="PTHR30108:SF17">
    <property type="entry name" value="FERULIC ACID DECARBOXYLASE 1"/>
    <property type="match status" value="1"/>
</dbReference>
<dbReference type="Pfam" id="PF01977">
    <property type="entry name" value="UbiD"/>
    <property type="match status" value="1"/>
</dbReference>
<dbReference type="NCBIfam" id="TIGR00148">
    <property type="entry name" value="UbiD family decarboxylase"/>
    <property type="match status" value="1"/>
</dbReference>
<sequence>MLKYSNHMAFKDLREYIEFMKKKGKLIEVDDEVSVDLEIAEITRKATYAHLPPLLFKRVKNYENWKIVSNIFYSIESLYEIFGTNKLESISEGFLSNLSNMPITFFDKIKSLREILGLGKVMPKAKSPSFKEEKNLDLTKIPAIKTWPKDAGRYLTFSITITKDPETDVHNLSVYRVQILNEKEAIIHWQAFKRGALTAKKYLEKGISKIPIAVVTGVDPAIAFTAASPVPHGIDKYMFAGILRGEGIDVAELDNQLLVPSHSEVVLTGYVDLNDMRLEGPFGDHMGYYTPADYYPVFKLERVYIREDPIFHVTSVGKPPLEDAWIGKAVERIFLPFAKMLVPELIDMNLPEYGLFTGIGIFSIKKYYPGQAKRVMMALWGTGQLSLLKIIIVVDQDIDVHDINQVIYAIAANVDPKRDVWVIENALTDSLDPSVPFPPLGSKLGIDATRKFKEEMGKEWPEEVRSDEVVAKKADQILNKIIKRYQTS</sequence>
<comment type="similarity">
    <text evidence="1">Belongs to the UbiD family.</text>
</comment>
<evidence type="ECO:0000259" key="4">
    <source>
        <dbReference type="Pfam" id="PF20696"/>
    </source>
</evidence>
<evidence type="ECO:0008006" key="7">
    <source>
        <dbReference type="Google" id="ProtNLM"/>
    </source>
</evidence>
<evidence type="ECO:0000256" key="1">
    <source>
        <dbReference type="ARBA" id="ARBA00010021"/>
    </source>
</evidence>
<evidence type="ECO:0000259" key="3">
    <source>
        <dbReference type="Pfam" id="PF20695"/>
    </source>
</evidence>
<dbReference type="Pfam" id="PF20696">
    <property type="entry name" value="UbiD_C"/>
    <property type="match status" value="1"/>
</dbReference>
<dbReference type="EMBL" id="LT549890">
    <property type="protein sequence ID" value="SAI84472.1"/>
    <property type="molecule type" value="Genomic_DNA"/>
</dbReference>
<feature type="domain" description="3-octaprenyl-4-hydroxybenzoate carboxy-lyase-like N-terminal" evidence="3">
    <location>
        <begin position="17"/>
        <end position="91"/>
    </location>
</feature>
<dbReference type="InterPro" id="IPR048304">
    <property type="entry name" value="UbiD_Rift_dom"/>
</dbReference>
<name>A0A157SZF2_SACSO</name>
<dbReference type="InterPro" id="IPR049383">
    <property type="entry name" value="UbiD-like_N"/>
</dbReference>
<feature type="domain" description="3-octaprenyl-4-hydroxybenzoate carboxy-lyase-like C-terminal" evidence="4">
    <location>
        <begin position="325"/>
        <end position="448"/>
    </location>
</feature>
<dbReference type="PATRIC" id="fig|2287.9.peg.931"/>
<accession>A0A157SZF2</accession>
<feature type="domain" description="3-octaprenyl-4-hydroxybenzoate carboxy-lyase-like Rift-related" evidence="2">
    <location>
        <begin position="130"/>
        <end position="319"/>
    </location>
</feature>
<dbReference type="GO" id="GO:0016831">
    <property type="term" value="F:carboxy-lyase activity"/>
    <property type="evidence" value="ECO:0007669"/>
    <property type="project" value="InterPro"/>
</dbReference>
<dbReference type="AlphaFoldDB" id="A0A157SZF2"/>
<dbReference type="SUPFAM" id="SSF50475">
    <property type="entry name" value="FMN-binding split barrel"/>
    <property type="match status" value="1"/>
</dbReference>
<dbReference type="Pfam" id="PF20695">
    <property type="entry name" value="UbiD_N"/>
    <property type="match status" value="1"/>
</dbReference>
<reference evidence="6" key="1">
    <citation type="submission" date="2016-04" db="EMBL/GenBank/DDBJ databases">
        <authorList>
            <person name="Shah S.A."/>
            <person name="Garrett R.A."/>
        </authorList>
    </citation>
    <scope>NUCLEOTIDE SEQUENCE [LARGE SCALE GENOMIC DNA]</scope>
    <source>
        <strain evidence="6">ATCC 35091 / DSM 1616 / JCM 8930 / NBRC 15331 / P1</strain>
    </source>
</reference>